<comment type="caution">
    <text evidence="1">The sequence shown here is derived from an EMBL/GenBank/DDBJ whole genome shotgun (WGS) entry which is preliminary data.</text>
</comment>
<accession>A0A939BS92</accession>
<reference evidence="1" key="1">
    <citation type="submission" date="2021-01" db="EMBL/GenBank/DDBJ databases">
        <title>Genomic Encyclopedia of Type Strains, Phase IV (KMG-IV): sequencing the most valuable type-strain genomes for metagenomic binning, comparative biology and taxonomic classification.</title>
        <authorList>
            <person name="Goeker M."/>
        </authorList>
    </citation>
    <scope>NUCLEOTIDE SEQUENCE</scope>
    <source>
        <strain evidence="1">DSM 23230</strain>
    </source>
</reference>
<dbReference type="EMBL" id="JAFBDQ010000026">
    <property type="protein sequence ID" value="MBM7558114.1"/>
    <property type="molecule type" value="Genomic_DNA"/>
</dbReference>
<dbReference type="InterPro" id="IPR016024">
    <property type="entry name" value="ARM-type_fold"/>
</dbReference>
<dbReference type="RefSeq" id="WP_204703122.1">
    <property type="nucleotide sequence ID" value="NZ_JAFBDQ010000026.1"/>
</dbReference>
<dbReference type="InterPro" id="IPR011989">
    <property type="entry name" value="ARM-like"/>
</dbReference>
<evidence type="ECO:0008006" key="3">
    <source>
        <dbReference type="Google" id="ProtNLM"/>
    </source>
</evidence>
<evidence type="ECO:0000313" key="2">
    <source>
        <dbReference type="Proteomes" id="UP000774000"/>
    </source>
</evidence>
<dbReference type="AlphaFoldDB" id="A0A939BS92"/>
<proteinExistence type="predicted"/>
<dbReference type="Proteomes" id="UP000774000">
    <property type="component" value="Unassembled WGS sequence"/>
</dbReference>
<name>A0A939BS92_9FIRM</name>
<organism evidence="1 2">
    <name type="scientific">Halanaerobacter jeridensis</name>
    <dbReference type="NCBI Taxonomy" id="706427"/>
    <lineage>
        <taxon>Bacteria</taxon>
        <taxon>Bacillati</taxon>
        <taxon>Bacillota</taxon>
        <taxon>Clostridia</taxon>
        <taxon>Halanaerobiales</taxon>
        <taxon>Halobacteroidaceae</taxon>
        <taxon>Halanaerobacter</taxon>
    </lineage>
</organism>
<dbReference type="Gene3D" id="1.25.10.10">
    <property type="entry name" value="Leucine-rich Repeat Variant"/>
    <property type="match status" value="1"/>
</dbReference>
<protein>
    <recommendedName>
        <fullName evidence="3">HEAT repeat protein</fullName>
    </recommendedName>
</protein>
<keyword evidence="2" id="KW-1185">Reference proteome</keyword>
<gene>
    <name evidence="1" type="ORF">JOC47_002984</name>
</gene>
<dbReference type="SUPFAM" id="SSF48371">
    <property type="entry name" value="ARM repeat"/>
    <property type="match status" value="1"/>
</dbReference>
<sequence>MFKEKSENIFKTNKVQSFIDEFAEKNSDDILQKIKNEKKISSIPDGFELLLCSNTDLKLEIAKILNEAVNSLSPLHLKRLDSLFRERTSLEWSYDWAEESPNNLLESSMTKKERVTILGLCSFHPNGYFREKAVEELANFSTGNEFSYFLIRLNDWVEIIREKVIDKVKNYINSINTKVVIDNLPLIFHLRKCKRYDHSNIINEIISIFSNEEAYSKLKRGFNSDDEKIRRYCYKIAIEKEIFNNKEIIDYILTDLSAYNRLFAIRKLKERVSLKDFEYFIQSFLSDNYAPIRKKILEIFYKFDPQKSIKRLKEALLDENGSVREIARYFLRKHCNYDFKSFYRSILKNEDICIGAIYGIGETGNSDDTRYISSFLNHDKVSIVKAAIYSLAKLNFEEYKDQFILLLADERPGVSKQAKIVLQDKIYKSDAKRIYKIFNKNKMTHIKRNTASLICSVKNKWEVLIYILEICTNNNDKISNVGYSALSRWKRKCNEIFVSPTKNQILNLEKALNDYGDSIEKEDKNLIEYHLGFFK</sequence>
<evidence type="ECO:0000313" key="1">
    <source>
        <dbReference type="EMBL" id="MBM7558114.1"/>
    </source>
</evidence>